<keyword evidence="3" id="KW-1185">Reference proteome</keyword>
<evidence type="ECO:0000313" key="2">
    <source>
        <dbReference type="EMBL" id="GAW79598.1"/>
    </source>
</evidence>
<dbReference type="GeneID" id="39746310"/>
<organism evidence="2 3">
    <name type="scientific">Plasmodium gonderi</name>
    <dbReference type="NCBI Taxonomy" id="77519"/>
    <lineage>
        <taxon>Eukaryota</taxon>
        <taxon>Sar</taxon>
        <taxon>Alveolata</taxon>
        <taxon>Apicomplexa</taxon>
        <taxon>Aconoidasida</taxon>
        <taxon>Haemosporida</taxon>
        <taxon>Plasmodiidae</taxon>
        <taxon>Plasmodium</taxon>
        <taxon>Plasmodium (Plasmodium)</taxon>
    </lineage>
</organism>
<accession>A0A1Y1JD38</accession>
<dbReference type="InterPro" id="IPR022089">
    <property type="entry name" value="Plasmodium-antigen_C"/>
</dbReference>
<evidence type="ECO:0000313" key="3">
    <source>
        <dbReference type="Proteomes" id="UP000195521"/>
    </source>
</evidence>
<reference evidence="3" key="1">
    <citation type="submission" date="2017-04" db="EMBL/GenBank/DDBJ databases">
        <title>Plasmodium gonderi genome.</title>
        <authorList>
            <person name="Arisue N."/>
            <person name="Honma H."/>
            <person name="Kawai S."/>
            <person name="Tougan T."/>
            <person name="Tanabe K."/>
            <person name="Horii T."/>
        </authorList>
    </citation>
    <scope>NUCLEOTIDE SEQUENCE [LARGE SCALE GENOMIC DNA]</scope>
    <source>
        <strain evidence="3">ATCC 30045</strain>
    </source>
</reference>
<comment type="caution">
    <text evidence="2">The sequence shown here is derived from an EMBL/GenBank/DDBJ whole genome shotgun (WGS) entry which is preliminary data.</text>
</comment>
<name>A0A1Y1JD38_PLAGO</name>
<proteinExistence type="predicted"/>
<feature type="domain" description="Tryptophan/threonine-rich plasmodium antigen C-terminal" evidence="1">
    <location>
        <begin position="91"/>
        <end position="305"/>
    </location>
</feature>
<gene>
    <name evidence="2" type="ORF">PGO_050080</name>
</gene>
<protein>
    <submittedName>
        <fullName evidence="2">Tryptophan-rich antigen</fullName>
    </submittedName>
</protein>
<dbReference type="RefSeq" id="XP_028542187.1">
    <property type="nucleotide sequence ID" value="XM_028686386.1"/>
</dbReference>
<dbReference type="Proteomes" id="UP000195521">
    <property type="component" value="Unassembled WGS sequence"/>
</dbReference>
<dbReference type="OrthoDB" id="382786at2759"/>
<dbReference type="Pfam" id="PF12319">
    <property type="entry name" value="TryThrA_C"/>
    <property type="match status" value="1"/>
</dbReference>
<sequence>MASPEVLEYFLGTEEVVPTIKQYYSDIFSKKNANLLMSAASSALLYLSSGPVFPNCLPSTPLCSILGDALNTSNEIAAINTPMMEKLRDNKWNEWMNQLEEQWKNFHDQIENERRQWLEKKDNEWDEWKKKMEVNYTNYCKDIDNEFESNSLKDSEKWDSTQWEDWIRTVGRKMIEGEYENWVHKNEKYLDKWIVTEWFGWKKNKISSWLSSEWKCKENESWSQWEETPLAKLLFIEDRKKWTAWKERILKEKDEWNKWVDQKEYAYINNEWNPWKKWKNKNRLSFKKWIGSFIDEWISNKQWNELLQERKKFVIAKKSFQLIYNLTN</sequence>
<evidence type="ECO:0000259" key="1">
    <source>
        <dbReference type="Pfam" id="PF12319"/>
    </source>
</evidence>
<dbReference type="EMBL" id="BDQF01000005">
    <property type="protein sequence ID" value="GAW79598.1"/>
    <property type="molecule type" value="Genomic_DNA"/>
</dbReference>
<dbReference type="OMA" id="TQWEDWI"/>
<dbReference type="AlphaFoldDB" id="A0A1Y1JD38"/>